<dbReference type="SUPFAM" id="SSF53335">
    <property type="entry name" value="S-adenosyl-L-methionine-dependent methyltransferases"/>
    <property type="match status" value="1"/>
</dbReference>
<evidence type="ECO:0000313" key="9">
    <source>
        <dbReference type="Proteomes" id="UP000001880"/>
    </source>
</evidence>
<keyword evidence="1 5" id="KW-0489">Methyltransferase</keyword>
<proteinExistence type="inferred from homology"/>
<dbReference type="EC" id="2.1.1.297" evidence="5"/>
<dbReference type="Pfam" id="PF17827">
    <property type="entry name" value="PrmC_N"/>
    <property type="match status" value="1"/>
</dbReference>
<dbReference type="NCBIfam" id="TIGR00536">
    <property type="entry name" value="hemK_fam"/>
    <property type="match status" value="1"/>
</dbReference>
<dbReference type="InterPro" id="IPR029063">
    <property type="entry name" value="SAM-dependent_MTases_sf"/>
</dbReference>
<dbReference type="Pfam" id="PF05175">
    <property type="entry name" value="MTS"/>
    <property type="match status" value="1"/>
</dbReference>
<name>D0LKI5_HALO1</name>
<comment type="catalytic activity">
    <reaction evidence="4 5">
        <text>L-glutaminyl-[peptide chain release factor] + S-adenosyl-L-methionine = N(5)-methyl-L-glutaminyl-[peptide chain release factor] + S-adenosyl-L-homocysteine + H(+)</text>
        <dbReference type="Rhea" id="RHEA:42896"/>
        <dbReference type="Rhea" id="RHEA-COMP:10271"/>
        <dbReference type="Rhea" id="RHEA-COMP:10272"/>
        <dbReference type="ChEBI" id="CHEBI:15378"/>
        <dbReference type="ChEBI" id="CHEBI:30011"/>
        <dbReference type="ChEBI" id="CHEBI:57856"/>
        <dbReference type="ChEBI" id="CHEBI:59789"/>
        <dbReference type="ChEBI" id="CHEBI:61891"/>
        <dbReference type="EC" id="2.1.1.297"/>
    </reaction>
</comment>
<dbReference type="OrthoDB" id="9800643at2"/>
<dbReference type="PANTHER" id="PTHR18895:SF74">
    <property type="entry name" value="MTRF1L RELEASE FACTOR GLUTAMINE METHYLTRANSFERASE"/>
    <property type="match status" value="1"/>
</dbReference>
<dbReference type="InterPro" id="IPR007848">
    <property type="entry name" value="Small_mtfrase_dom"/>
</dbReference>
<evidence type="ECO:0000259" key="7">
    <source>
        <dbReference type="Pfam" id="PF17827"/>
    </source>
</evidence>
<keyword evidence="2 5" id="KW-0808">Transferase</keyword>
<feature type="domain" description="Methyltransferase small" evidence="6">
    <location>
        <begin position="117"/>
        <end position="197"/>
    </location>
</feature>
<dbReference type="GO" id="GO:0102559">
    <property type="term" value="F:peptide chain release factor N(5)-glutamine methyltransferase activity"/>
    <property type="evidence" value="ECO:0007669"/>
    <property type="project" value="UniProtKB-EC"/>
</dbReference>
<accession>D0LKI5</accession>
<dbReference type="AlphaFoldDB" id="D0LKI5"/>
<dbReference type="InterPro" id="IPR040758">
    <property type="entry name" value="PrmC_N"/>
</dbReference>
<sequence>MSETWTTLKVLDWTANRFTRAGIPSPRLEAQVLLAHVLGCDRTRLYMDFEKPLGDDELASYRGLIQRRLSGEPVAYLVGHQEFWSLSFQVGPEVLIPRRDTETVIEQVLDQIGARDAALRIADVATGSGAIAITLAHELPSASVIATDLSQAAAAMATDNAARNQVDARVEVRVGDLLAPLAGEAPFDVLVSNLPYVPAGDIEGLAPEVQREPRLALDGGDDGLHLLRRLIADAPALLSDTGLLVLEHGFDQDAAVRALIDATGAFEPAQTRLDLGKQPRVSWARRQP</sequence>
<dbReference type="RefSeq" id="WP_012827641.1">
    <property type="nucleotide sequence ID" value="NC_013440.1"/>
</dbReference>
<dbReference type="InterPro" id="IPR019874">
    <property type="entry name" value="RF_methyltr_PrmC"/>
</dbReference>
<evidence type="ECO:0000256" key="1">
    <source>
        <dbReference type="ARBA" id="ARBA00022603"/>
    </source>
</evidence>
<dbReference type="NCBIfam" id="TIGR03534">
    <property type="entry name" value="RF_mod_PrmC"/>
    <property type="match status" value="1"/>
</dbReference>
<dbReference type="InterPro" id="IPR004556">
    <property type="entry name" value="HemK-like"/>
</dbReference>
<dbReference type="GO" id="GO:0032259">
    <property type="term" value="P:methylation"/>
    <property type="evidence" value="ECO:0007669"/>
    <property type="project" value="UniProtKB-KW"/>
</dbReference>
<dbReference type="HOGENOM" id="CLU_018398_3_1_7"/>
<comment type="similarity">
    <text evidence="5">Belongs to the protein N5-glutamine methyltransferase family. PrmC subfamily.</text>
</comment>
<organism evidence="8 9">
    <name type="scientific">Haliangium ochraceum (strain DSM 14365 / JCM 11303 / SMP-2)</name>
    <dbReference type="NCBI Taxonomy" id="502025"/>
    <lineage>
        <taxon>Bacteria</taxon>
        <taxon>Pseudomonadati</taxon>
        <taxon>Myxococcota</taxon>
        <taxon>Polyangia</taxon>
        <taxon>Haliangiales</taxon>
        <taxon>Kofleriaceae</taxon>
        <taxon>Haliangium</taxon>
    </lineage>
</organism>
<dbReference type="Proteomes" id="UP000001880">
    <property type="component" value="Chromosome"/>
</dbReference>
<feature type="binding site" evidence="5">
    <location>
        <position position="193"/>
    </location>
    <ligand>
        <name>S-adenosyl-L-methionine</name>
        <dbReference type="ChEBI" id="CHEBI:59789"/>
    </ligand>
</feature>
<keyword evidence="9" id="KW-1185">Reference proteome</keyword>
<dbReference type="eggNOG" id="COG2890">
    <property type="taxonomic scope" value="Bacteria"/>
</dbReference>
<dbReference type="Gene3D" id="1.10.8.10">
    <property type="entry name" value="DNA helicase RuvA subunit, C-terminal domain"/>
    <property type="match status" value="1"/>
</dbReference>
<evidence type="ECO:0000256" key="5">
    <source>
        <dbReference type="HAMAP-Rule" id="MF_02126"/>
    </source>
</evidence>
<evidence type="ECO:0000259" key="6">
    <source>
        <dbReference type="Pfam" id="PF05175"/>
    </source>
</evidence>
<evidence type="ECO:0000256" key="2">
    <source>
        <dbReference type="ARBA" id="ARBA00022679"/>
    </source>
</evidence>
<dbReference type="CDD" id="cd02440">
    <property type="entry name" value="AdoMet_MTases"/>
    <property type="match status" value="1"/>
</dbReference>
<comment type="function">
    <text evidence="5">Methylates the class 1 translation termination release factors RF1/PrfA and RF2/PrfB on the glutamine residue of the universally conserved GGQ motif.</text>
</comment>
<dbReference type="KEGG" id="hoh:Hoch_2497"/>
<dbReference type="Gene3D" id="3.40.50.150">
    <property type="entry name" value="Vaccinia Virus protein VP39"/>
    <property type="match status" value="1"/>
</dbReference>
<evidence type="ECO:0000256" key="3">
    <source>
        <dbReference type="ARBA" id="ARBA00022691"/>
    </source>
</evidence>
<evidence type="ECO:0000256" key="4">
    <source>
        <dbReference type="ARBA" id="ARBA00048391"/>
    </source>
</evidence>
<dbReference type="STRING" id="502025.Hoch_2497"/>
<feature type="binding site" evidence="5">
    <location>
        <position position="148"/>
    </location>
    <ligand>
        <name>S-adenosyl-L-methionine</name>
        <dbReference type="ChEBI" id="CHEBI:59789"/>
    </ligand>
</feature>
<dbReference type="PANTHER" id="PTHR18895">
    <property type="entry name" value="HEMK METHYLTRANSFERASE"/>
    <property type="match status" value="1"/>
</dbReference>
<evidence type="ECO:0000313" key="8">
    <source>
        <dbReference type="EMBL" id="ACY15033.1"/>
    </source>
</evidence>
<protein>
    <recommendedName>
        <fullName evidence="5">Release factor glutamine methyltransferase</fullName>
        <shortName evidence="5">RF MTase</shortName>
        <ecNumber evidence="5">2.1.1.297</ecNumber>
    </recommendedName>
    <alternativeName>
        <fullName evidence="5">N5-glutamine methyltransferase PrmC</fullName>
    </alternativeName>
    <alternativeName>
        <fullName evidence="5">Protein-(glutamine-N5) MTase PrmC</fullName>
    </alternativeName>
    <alternativeName>
        <fullName evidence="5">Protein-glutamine N-methyltransferase PrmC</fullName>
    </alternativeName>
</protein>
<keyword evidence="3 5" id="KW-0949">S-adenosyl-L-methionine</keyword>
<dbReference type="EMBL" id="CP001804">
    <property type="protein sequence ID" value="ACY15033.1"/>
    <property type="molecule type" value="Genomic_DNA"/>
</dbReference>
<dbReference type="HAMAP" id="MF_02126">
    <property type="entry name" value="RF_methyltr_PrmC"/>
    <property type="match status" value="1"/>
</dbReference>
<dbReference type="InterPro" id="IPR050320">
    <property type="entry name" value="N5-glutamine_MTase"/>
</dbReference>
<feature type="domain" description="Release factor glutamine methyltransferase N-terminal" evidence="7">
    <location>
        <begin position="10"/>
        <end position="79"/>
    </location>
</feature>
<reference evidence="8 9" key="1">
    <citation type="journal article" date="2010" name="Stand. Genomic Sci.">
        <title>Complete genome sequence of Haliangium ochraceum type strain (SMP-2).</title>
        <authorList>
            <consortium name="US DOE Joint Genome Institute (JGI-PGF)"/>
            <person name="Ivanova N."/>
            <person name="Daum C."/>
            <person name="Lang E."/>
            <person name="Abt B."/>
            <person name="Kopitz M."/>
            <person name="Saunders E."/>
            <person name="Lapidus A."/>
            <person name="Lucas S."/>
            <person name="Glavina Del Rio T."/>
            <person name="Nolan M."/>
            <person name="Tice H."/>
            <person name="Copeland A."/>
            <person name="Cheng J.F."/>
            <person name="Chen F."/>
            <person name="Bruce D."/>
            <person name="Goodwin L."/>
            <person name="Pitluck S."/>
            <person name="Mavromatis K."/>
            <person name="Pati A."/>
            <person name="Mikhailova N."/>
            <person name="Chen A."/>
            <person name="Palaniappan K."/>
            <person name="Land M."/>
            <person name="Hauser L."/>
            <person name="Chang Y.J."/>
            <person name="Jeffries C.D."/>
            <person name="Detter J.C."/>
            <person name="Brettin T."/>
            <person name="Rohde M."/>
            <person name="Goker M."/>
            <person name="Bristow J."/>
            <person name="Markowitz V."/>
            <person name="Eisen J.A."/>
            <person name="Hugenholtz P."/>
            <person name="Kyrpides N.C."/>
            <person name="Klenk H.P."/>
        </authorList>
    </citation>
    <scope>NUCLEOTIDE SEQUENCE [LARGE SCALE GENOMIC DNA]</scope>
    <source>
        <strain evidence="9">DSM 14365 / CIP 107738 / JCM 11303 / AJ 13395 / SMP-2</strain>
    </source>
</reference>
<comment type="caution">
    <text evidence="5">Lacks conserved residue(s) required for the propagation of feature annotation.</text>
</comment>
<gene>
    <name evidence="5" type="primary">prmC</name>
    <name evidence="8" type="ordered locus">Hoch_2497</name>
</gene>